<keyword evidence="10" id="KW-0966">Cell projection</keyword>
<feature type="domain" description="C2H2-type" evidence="14">
    <location>
        <begin position="306"/>
        <end position="334"/>
    </location>
</feature>
<feature type="region of interest" description="Disordered" evidence="13">
    <location>
        <begin position="676"/>
        <end position="813"/>
    </location>
</feature>
<dbReference type="PANTHER" id="PTHR21502">
    <property type="entry name" value="ZINC FINGER PROTEIN DZIP1"/>
    <property type="match status" value="1"/>
</dbReference>
<feature type="region of interest" description="Disordered" evidence="13">
    <location>
        <begin position="885"/>
        <end position="923"/>
    </location>
</feature>
<dbReference type="InterPro" id="IPR032714">
    <property type="entry name" value="DZIP1_N"/>
</dbReference>
<name>A0ABM1KRS7_GEKJA</name>
<keyword evidence="9" id="KW-0206">Cytoskeleton</keyword>
<evidence type="ECO:0000256" key="9">
    <source>
        <dbReference type="ARBA" id="ARBA00023212"/>
    </source>
</evidence>
<keyword evidence="15" id="KW-1185">Reference proteome</keyword>
<evidence type="ECO:0000256" key="8">
    <source>
        <dbReference type="ARBA" id="ARBA00023054"/>
    </source>
</evidence>
<feature type="compositionally biased region" description="Acidic residues" evidence="13">
    <location>
        <begin position="758"/>
        <end position="767"/>
    </location>
</feature>
<evidence type="ECO:0000256" key="3">
    <source>
        <dbReference type="ARBA" id="ARBA00009131"/>
    </source>
</evidence>
<evidence type="ECO:0000256" key="5">
    <source>
        <dbReference type="ARBA" id="ARBA00022723"/>
    </source>
</evidence>
<evidence type="ECO:0000256" key="4">
    <source>
        <dbReference type="ARBA" id="ARBA00022490"/>
    </source>
</evidence>
<dbReference type="SMART" id="SM00355">
    <property type="entry name" value="ZnF_C2H2"/>
    <property type="match status" value="1"/>
</dbReference>
<keyword evidence="8 12" id="KW-0175">Coiled coil</keyword>
<feature type="region of interest" description="Disordered" evidence="13">
    <location>
        <begin position="553"/>
        <end position="572"/>
    </location>
</feature>
<accession>A0ABM1KRS7</accession>
<dbReference type="GeneID" id="107118563"/>
<keyword evidence="7" id="KW-0862">Zinc</keyword>
<reference evidence="16" key="1">
    <citation type="submission" date="2025-08" db="UniProtKB">
        <authorList>
            <consortium name="RefSeq"/>
        </authorList>
    </citation>
    <scope>IDENTIFICATION</scope>
</reference>
<evidence type="ECO:0000256" key="13">
    <source>
        <dbReference type="SAM" id="MobiDB-lite"/>
    </source>
</evidence>
<dbReference type="PROSITE" id="PS50157">
    <property type="entry name" value="ZINC_FINGER_C2H2_2"/>
    <property type="match status" value="1"/>
</dbReference>
<dbReference type="Pfam" id="PF25977">
    <property type="entry name" value="DZIP1"/>
    <property type="match status" value="1"/>
</dbReference>
<evidence type="ECO:0000256" key="1">
    <source>
        <dbReference type="ARBA" id="ARBA00004114"/>
    </source>
</evidence>
<dbReference type="Gene3D" id="3.30.160.60">
    <property type="entry name" value="Classic Zinc Finger"/>
    <property type="match status" value="1"/>
</dbReference>
<evidence type="ECO:0000256" key="2">
    <source>
        <dbReference type="ARBA" id="ARBA00004120"/>
    </source>
</evidence>
<dbReference type="PANTHER" id="PTHR21502:SF8">
    <property type="entry name" value="CILIUM ASSEMBLY PROTEIN DZIP1L"/>
    <property type="match status" value="1"/>
</dbReference>
<feature type="compositionally biased region" description="Polar residues" evidence="13">
    <location>
        <begin position="732"/>
        <end position="741"/>
    </location>
</feature>
<evidence type="ECO:0000256" key="11">
    <source>
        <dbReference type="PROSITE-ProRule" id="PRU00042"/>
    </source>
</evidence>
<evidence type="ECO:0000256" key="7">
    <source>
        <dbReference type="ARBA" id="ARBA00022833"/>
    </source>
</evidence>
<feature type="coiled-coil region" evidence="12">
    <location>
        <begin position="253"/>
        <end position="287"/>
    </location>
</feature>
<comment type="subcellular location">
    <subcellularLocation>
        <location evidence="2">Cytoplasm</location>
        <location evidence="2">Cytoskeleton</location>
        <location evidence="2">Cilium basal body</location>
    </subcellularLocation>
    <subcellularLocation>
        <location evidence="1">Cytoplasm</location>
        <location evidence="1">Cytoskeleton</location>
        <location evidence="1">Microtubule organizing center</location>
        <location evidence="1">Centrosome</location>
        <location evidence="1">Centriole</location>
    </subcellularLocation>
</comment>
<proteinExistence type="inferred from homology"/>
<feature type="coiled-coil region" evidence="12">
    <location>
        <begin position="460"/>
        <end position="505"/>
    </location>
</feature>
<feature type="compositionally biased region" description="Low complexity" evidence="13">
    <location>
        <begin position="907"/>
        <end position="923"/>
    </location>
</feature>
<sequence>MAPLSTMLGTPATENKDNENEEDDEALWAGSWLYSISDLRRSKYRSNTVPPLAAQELPPISNRHKKEAKGMEMGTGKSNGSALGRASQLFSSTPETREAFPPLIIHPEVANQTQPFAYNIYYPLLPPVARCYWSGIPGSVFPMNCPSSGDLFGNMLASLGGIPTFKFQSRRDTVDWRRFSAIDVERVARELDLATLQENINSITFCNLDAEKCPYCQQPVDPVLLKVLKMAQLTIEYLLHSQEYLSMSLTLQEEQQQATLDDLKRVKRDLDKQAEELKHVKEESRRRKKMISTQQFLLQAGANNYHKCQLCDKSFMNYSYLQAHMKRRHSEASEAEMEKKKQVEQMENEIETLKIKLKETHAQLEAESQRRTQEAENIHQREEEGRKKFESWKEEEKRKFQKEMEDLRQMFFTELKDISNKNSNLEQKLHELHVKNMEVSSLGILKDDDSTDKHQWSKTQRELEEMKTKTEQQKIQWKKRLNELQKLYQMEKEELKGENERLRASLSSDQWKMAEFNKQQMTSLTAKLREQAKVIQSQEKTIKLLSSSKAREIQEVPKAEKPEESTEEELEDTLDRKKRVLEALRRNPNLLKQFRPILEETLEEKLESMGVKQGTKGISSQSYKNLKDVIKTQQEQKAKKFPHLLTLRDKLEQAVKQKLSWSQKAENGVSVPFPEISVKTQRSPHSSLQVTSSKSKELQVELQPYDLEVPKPAPRSKVSSMTSSLKAPRLSSPKQAKSNPLSPQPPAVHHLSTSPFSSEEEESEEESSFTSPKLRALKTKPDPPKAMQDEESDWDSSDIELSQGKSNKGRVLSVSATPSETLVQSMAKNLERTLTMPGRKPAGGVKLFSIPTKEDLKPSHSIKKLQFVEEDSDLDISSFEEITQHLDTDSTPKKQQAVRGSRGTAGSQTTSIWGSSSTTTDAW</sequence>
<keyword evidence="5" id="KW-0479">Metal-binding</keyword>
<feature type="compositionally biased region" description="Basic and acidic residues" evidence="13">
    <location>
        <begin position="553"/>
        <end position="564"/>
    </location>
</feature>
<evidence type="ECO:0000313" key="16">
    <source>
        <dbReference type="RefSeq" id="XP_015276414.1"/>
    </source>
</evidence>
<feature type="region of interest" description="Disordered" evidence="13">
    <location>
        <begin position="366"/>
        <end position="392"/>
    </location>
</feature>
<dbReference type="InterPro" id="IPR051241">
    <property type="entry name" value="DZIP_RILPL"/>
</dbReference>
<evidence type="ECO:0000259" key="14">
    <source>
        <dbReference type="PROSITE" id="PS50157"/>
    </source>
</evidence>
<feature type="compositionally biased region" description="Acidic residues" evidence="13">
    <location>
        <begin position="789"/>
        <end position="798"/>
    </location>
</feature>
<dbReference type="PROSITE" id="PS00028">
    <property type="entry name" value="ZINC_FINGER_C2H2_1"/>
    <property type="match status" value="1"/>
</dbReference>
<keyword evidence="4" id="KW-0963">Cytoplasm</keyword>
<comment type="similarity">
    <text evidence="3">Belongs to the DZIP C2H2-type zinc-finger protein family.</text>
</comment>
<feature type="compositionally biased region" description="Polar residues" evidence="13">
    <location>
        <begin position="678"/>
        <end position="693"/>
    </location>
</feature>
<dbReference type="Pfam" id="PF13815">
    <property type="entry name" value="Dzip-like_N"/>
    <property type="match status" value="1"/>
</dbReference>
<evidence type="ECO:0000256" key="12">
    <source>
        <dbReference type="SAM" id="Coils"/>
    </source>
</evidence>
<organism evidence="15 16">
    <name type="scientific">Gekko japonicus</name>
    <name type="common">Schlegel's Japanese gecko</name>
    <dbReference type="NCBI Taxonomy" id="146911"/>
    <lineage>
        <taxon>Eukaryota</taxon>
        <taxon>Metazoa</taxon>
        <taxon>Chordata</taxon>
        <taxon>Craniata</taxon>
        <taxon>Vertebrata</taxon>
        <taxon>Euteleostomi</taxon>
        <taxon>Lepidosauria</taxon>
        <taxon>Squamata</taxon>
        <taxon>Bifurcata</taxon>
        <taxon>Gekkota</taxon>
        <taxon>Gekkonidae</taxon>
        <taxon>Gekkoninae</taxon>
        <taxon>Gekko</taxon>
    </lineage>
</organism>
<keyword evidence="6 11" id="KW-0863">Zinc-finger</keyword>
<evidence type="ECO:0000256" key="10">
    <source>
        <dbReference type="ARBA" id="ARBA00023273"/>
    </source>
</evidence>
<dbReference type="RefSeq" id="XP_015276414.1">
    <property type="nucleotide sequence ID" value="XM_015420928.1"/>
</dbReference>
<feature type="region of interest" description="Disordered" evidence="13">
    <location>
        <begin position="1"/>
        <end position="24"/>
    </location>
</feature>
<dbReference type="InterPro" id="IPR058883">
    <property type="entry name" value="DZIP1_dom"/>
</dbReference>
<evidence type="ECO:0000313" key="15">
    <source>
        <dbReference type="Proteomes" id="UP000694871"/>
    </source>
</evidence>
<protein>
    <submittedName>
        <fullName evidence="16">Zinc finger protein DZIP1L</fullName>
    </submittedName>
</protein>
<gene>
    <name evidence="16" type="primary">DZIP1L</name>
</gene>
<dbReference type="InterPro" id="IPR013087">
    <property type="entry name" value="Znf_C2H2_type"/>
</dbReference>
<evidence type="ECO:0000256" key="6">
    <source>
        <dbReference type="ARBA" id="ARBA00022771"/>
    </source>
</evidence>
<dbReference type="Proteomes" id="UP000694871">
    <property type="component" value="Unplaced"/>
</dbReference>